<organism evidence="15 16">
    <name type="scientific">Pseudooceanicola algae</name>
    <dbReference type="NCBI Taxonomy" id="1537215"/>
    <lineage>
        <taxon>Bacteria</taxon>
        <taxon>Pseudomonadati</taxon>
        <taxon>Pseudomonadota</taxon>
        <taxon>Alphaproteobacteria</taxon>
        <taxon>Rhodobacterales</taxon>
        <taxon>Paracoccaceae</taxon>
        <taxon>Pseudooceanicola</taxon>
    </lineage>
</organism>
<comment type="pathway">
    <text evidence="1 11">Lipid metabolism; fatty acid biosynthesis.</text>
</comment>
<evidence type="ECO:0000256" key="12">
    <source>
        <dbReference type="PIRSR" id="PIRSR000447-1"/>
    </source>
</evidence>
<comment type="catalytic activity">
    <reaction evidence="11">
        <text>a fatty acyl-[ACP] + malonyl-[ACP] + H(+) = a 3-oxoacyl-[ACP] + holo-[ACP] + CO2</text>
        <dbReference type="Rhea" id="RHEA:22836"/>
        <dbReference type="Rhea" id="RHEA-COMP:9623"/>
        <dbReference type="Rhea" id="RHEA-COMP:9685"/>
        <dbReference type="Rhea" id="RHEA-COMP:9916"/>
        <dbReference type="Rhea" id="RHEA-COMP:14125"/>
        <dbReference type="ChEBI" id="CHEBI:15378"/>
        <dbReference type="ChEBI" id="CHEBI:16526"/>
        <dbReference type="ChEBI" id="CHEBI:64479"/>
        <dbReference type="ChEBI" id="CHEBI:78449"/>
        <dbReference type="ChEBI" id="CHEBI:78776"/>
        <dbReference type="ChEBI" id="CHEBI:138651"/>
    </reaction>
</comment>
<keyword evidence="5 11" id="KW-0444">Lipid biosynthesis</keyword>
<evidence type="ECO:0000256" key="7">
    <source>
        <dbReference type="ARBA" id="ARBA00022832"/>
    </source>
</evidence>
<evidence type="ECO:0000256" key="4">
    <source>
        <dbReference type="ARBA" id="ARBA00014657"/>
    </source>
</evidence>
<dbReference type="RefSeq" id="WP_119840775.1">
    <property type="nucleotide sequence ID" value="NZ_CP060436.1"/>
</dbReference>
<keyword evidence="8" id="KW-0443">Lipid metabolism</keyword>
<proteinExistence type="inferred from homology"/>
<dbReference type="InterPro" id="IPR000794">
    <property type="entry name" value="Beta-ketoacyl_synthase"/>
</dbReference>
<keyword evidence="7" id="KW-0276">Fatty acid metabolism</keyword>
<evidence type="ECO:0000313" key="15">
    <source>
        <dbReference type="EMBL" id="QPM89933.1"/>
    </source>
</evidence>
<feature type="domain" description="Ketosynthase family 3 (KS3)" evidence="14">
    <location>
        <begin position="1"/>
        <end position="417"/>
    </location>
</feature>
<evidence type="ECO:0000256" key="3">
    <source>
        <dbReference type="ARBA" id="ARBA00012356"/>
    </source>
</evidence>
<comment type="catalytic activity">
    <reaction evidence="11">
        <text>(9Z)-hexadecenoyl-[ACP] + malonyl-[ACP] + H(+) = 3-oxo-(11Z)-octadecenoyl-[ACP] + holo-[ACP] + CO2</text>
        <dbReference type="Rhea" id="RHEA:55040"/>
        <dbReference type="Rhea" id="RHEA-COMP:9623"/>
        <dbReference type="Rhea" id="RHEA-COMP:9685"/>
        <dbReference type="Rhea" id="RHEA-COMP:10800"/>
        <dbReference type="Rhea" id="RHEA-COMP:14074"/>
        <dbReference type="ChEBI" id="CHEBI:15378"/>
        <dbReference type="ChEBI" id="CHEBI:16526"/>
        <dbReference type="ChEBI" id="CHEBI:64479"/>
        <dbReference type="ChEBI" id="CHEBI:78449"/>
        <dbReference type="ChEBI" id="CHEBI:83989"/>
        <dbReference type="ChEBI" id="CHEBI:138538"/>
        <dbReference type="EC" id="2.3.1.179"/>
    </reaction>
</comment>
<keyword evidence="9 11" id="KW-0275">Fatty acid biosynthesis</keyword>
<dbReference type="NCBIfam" id="NF004970">
    <property type="entry name" value="PRK06333.1"/>
    <property type="match status" value="1"/>
</dbReference>
<dbReference type="PIRSF" id="PIRSF000447">
    <property type="entry name" value="KAS_II"/>
    <property type="match status" value="1"/>
</dbReference>
<evidence type="ECO:0000256" key="11">
    <source>
        <dbReference type="PIRNR" id="PIRNR000447"/>
    </source>
</evidence>
<evidence type="ECO:0000256" key="10">
    <source>
        <dbReference type="ARBA" id="ARBA00023315"/>
    </source>
</evidence>
<accession>A0A418SC00</accession>
<evidence type="ECO:0000256" key="2">
    <source>
        <dbReference type="ARBA" id="ARBA00008467"/>
    </source>
</evidence>
<evidence type="ECO:0000259" key="14">
    <source>
        <dbReference type="PROSITE" id="PS52004"/>
    </source>
</evidence>
<gene>
    <name evidence="15" type="primary">fabF_2</name>
    <name evidence="15" type="ORF">PSAL_011630</name>
</gene>
<dbReference type="InterPro" id="IPR018201">
    <property type="entry name" value="Ketoacyl_synth_AS"/>
</dbReference>
<dbReference type="InterPro" id="IPR020841">
    <property type="entry name" value="PKS_Beta-ketoAc_synthase_dom"/>
</dbReference>
<evidence type="ECO:0000256" key="1">
    <source>
        <dbReference type="ARBA" id="ARBA00005194"/>
    </source>
</evidence>
<dbReference type="FunFam" id="3.40.47.10:FF:000009">
    <property type="entry name" value="3-oxoacyl-[acyl-carrier-protein] synthase 2"/>
    <property type="match status" value="1"/>
</dbReference>
<dbReference type="NCBIfam" id="NF005589">
    <property type="entry name" value="PRK07314.1"/>
    <property type="match status" value="1"/>
</dbReference>
<evidence type="ECO:0000313" key="16">
    <source>
        <dbReference type="Proteomes" id="UP000283786"/>
    </source>
</evidence>
<sequence length="419" mass="44228">MRRVVVTGLGLVTPLATGVEESWKRILDGHSGAGRITQFDTDGLTTNYACEVPRGDGSDGTFNADDWMAPKEQRKVDTFIQFGYAAALQAVEDSGWKPTDAENQARTGVLIGSGIGGLNSIANTAVMMEEKGPRRVSPFFVPGALINLISGQVSIKYGFRGPNHSVVTACSTGAHAIGDAARLIQWGDADVMVAGGAEAAICRIGIAGFNACKALSTKRTDCPEEASRPYDEDRDGFVMGEGAGIVVLEDYDHAVARGAKIYGEYLGYGLSGDAYHITAPSEDGDGARRCMEMALKRADLTPEDIDYVNAHGTSTMADTIELGAVERLMGDHASKVTMSSTKSATGHLLGAAGAIEAIFSILAIRDQVAPPTINLDNPAISSKVFLAPKAKHEREINYVLSNSFGFGGTNASLIFGKAR</sequence>
<evidence type="ECO:0000256" key="6">
    <source>
        <dbReference type="ARBA" id="ARBA00022679"/>
    </source>
</evidence>
<keyword evidence="10 11" id="KW-0012">Acyltransferase</keyword>
<keyword evidence="16" id="KW-1185">Reference proteome</keyword>
<evidence type="ECO:0000256" key="13">
    <source>
        <dbReference type="RuleBase" id="RU003694"/>
    </source>
</evidence>
<dbReference type="Proteomes" id="UP000283786">
    <property type="component" value="Chromosome"/>
</dbReference>
<dbReference type="UniPathway" id="UPA00094"/>
<dbReference type="PROSITE" id="PS52004">
    <property type="entry name" value="KS3_2"/>
    <property type="match status" value="1"/>
</dbReference>
<dbReference type="Pfam" id="PF02801">
    <property type="entry name" value="Ketoacyl-synt_C"/>
    <property type="match status" value="1"/>
</dbReference>
<dbReference type="EC" id="2.3.1.179" evidence="3 11"/>
<feature type="active site" description="For beta-ketoacyl synthase activity" evidence="12">
    <location>
        <position position="170"/>
    </location>
</feature>
<dbReference type="KEGG" id="palw:PSAL_011630"/>
<dbReference type="Gene3D" id="3.40.47.10">
    <property type="match status" value="2"/>
</dbReference>
<evidence type="ECO:0000256" key="9">
    <source>
        <dbReference type="ARBA" id="ARBA00023160"/>
    </source>
</evidence>
<dbReference type="Pfam" id="PF00109">
    <property type="entry name" value="ketoacyl-synt"/>
    <property type="match status" value="1"/>
</dbReference>
<dbReference type="SMART" id="SM00825">
    <property type="entry name" value="PKS_KS"/>
    <property type="match status" value="1"/>
</dbReference>
<dbReference type="NCBIfam" id="TIGR03150">
    <property type="entry name" value="fabF"/>
    <property type="match status" value="1"/>
</dbReference>
<comment type="function">
    <text evidence="11">Involved in the type II fatty acid elongation cycle. Catalyzes the elongation of a wide range of acyl-ACP by the addition of two carbons from malonyl-ACP to an acyl acceptor. Can efficiently catalyze the conversion of palmitoleoyl-ACP (cis-hexadec-9-enoyl-ACP) to cis-vaccenoyl-ACP (cis-octadec-11-enoyl-ACP), an essential step in the thermal regulation of fatty acid composition.</text>
</comment>
<dbReference type="PROSITE" id="PS00606">
    <property type="entry name" value="KS3_1"/>
    <property type="match status" value="1"/>
</dbReference>
<reference evidence="15 16" key="1">
    <citation type="submission" date="2020-08" db="EMBL/GenBank/DDBJ databases">
        <title>Genome sequence of Rhodobacteraceae bacterium Lw-13e.</title>
        <authorList>
            <person name="Poehlein A."/>
            <person name="Wolter L."/>
            <person name="Daniel R."/>
            <person name="Brinkhoff T."/>
        </authorList>
    </citation>
    <scope>NUCLEOTIDE SEQUENCE [LARGE SCALE GENOMIC DNA]</scope>
    <source>
        <strain evidence="15 16">Lw-13e</strain>
    </source>
</reference>
<comment type="similarity">
    <text evidence="2 11 13">Belongs to the thiolase-like superfamily. Beta-ketoacyl-ACP synthases family.</text>
</comment>
<dbReference type="PANTHER" id="PTHR11712">
    <property type="entry name" value="POLYKETIDE SYNTHASE-RELATED"/>
    <property type="match status" value="1"/>
</dbReference>
<dbReference type="EMBL" id="CP060436">
    <property type="protein sequence ID" value="QPM89933.1"/>
    <property type="molecule type" value="Genomic_DNA"/>
</dbReference>
<dbReference type="GO" id="GO:0004315">
    <property type="term" value="F:3-oxoacyl-[acyl-carrier-protein] synthase activity"/>
    <property type="evidence" value="ECO:0007669"/>
    <property type="project" value="UniProtKB-UniRule"/>
</dbReference>
<dbReference type="CDD" id="cd00834">
    <property type="entry name" value="KAS_I_II"/>
    <property type="match status" value="1"/>
</dbReference>
<dbReference type="InterPro" id="IPR014031">
    <property type="entry name" value="Ketoacyl_synth_C"/>
</dbReference>
<dbReference type="OrthoDB" id="9808669at2"/>
<evidence type="ECO:0000256" key="8">
    <source>
        <dbReference type="ARBA" id="ARBA00023098"/>
    </source>
</evidence>
<dbReference type="AlphaFoldDB" id="A0A418SC00"/>
<dbReference type="PANTHER" id="PTHR11712:SF336">
    <property type="entry name" value="3-OXOACYL-[ACYL-CARRIER-PROTEIN] SYNTHASE, MITOCHONDRIAL"/>
    <property type="match status" value="1"/>
</dbReference>
<dbReference type="InterPro" id="IPR014030">
    <property type="entry name" value="Ketoacyl_synth_N"/>
</dbReference>
<evidence type="ECO:0000256" key="5">
    <source>
        <dbReference type="ARBA" id="ARBA00022516"/>
    </source>
</evidence>
<dbReference type="InterPro" id="IPR016039">
    <property type="entry name" value="Thiolase-like"/>
</dbReference>
<dbReference type="SUPFAM" id="SSF53901">
    <property type="entry name" value="Thiolase-like"/>
    <property type="match status" value="2"/>
</dbReference>
<dbReference type="InterPro" id="IPR017568">
    <property type="entry name" value="3-oxoacyl-ACP_synth-2"/>
</dbReference>
<protein>
    <recommendedName>
        <fullName evidence="4 11">3-oxoacyl-[acyl-carrier-protein] synthase 2</fullName>
        <ecNumber evidence="3 11">2.3.1.179</ecNumber>
    </recommendedName>
</protein>
<name>A0A418SC00_9RHOB</name>
<keyword evidence="6 11" id="KW-0808">Transferase</keyword>
<dbReference type="GO" id="GO:0006633">
    <property type="term" value="P:fatty acid biosynthetic process"/>
    <property type="evidence" value="ECO:0007669"/>
    <property type="project" value="UniProtKB-UniRule"/>
</dbReference>